<comment type="caution">
    <text evidence="2">The sequence shown here is derived from an EMBL/GenBank/DDBJ whole genome shotgun (WGS) entry which is preliminary data.</text>
</comment>
<evidence type="ECO:0000313" key="3">
    <source>
        <dbReference type="Proteomes" id="UP000808914"/>
    </source>
</evidence>
<dbReference type="Proteomes" id="UP000808914">
    <property type="component" value="Unassembled WGS sequence"/>
</dbReference>
<reference evidence="2 3" key="1">
    <citation type="submission" date="2021-01" db="EMBL/GenBank/DDBJ databases">
        <title>Genomic Encyclopedia of Type Strains, Phase IV (KMG-IV): sequencing the most valuable type-strain genomes for metagenomic binning, comparative biology and taxonomic classification.</title>
        <authorList>
            <person name="Goeker M."/>
        </authorList>
    </citation>
    <scope>NUCLEOTIDE SEQUENCE [LARGE SCALE GENOMIC DNA]</scope>
    <source>
        <strain evidence="2 3">DSM 28236</strain>
    </source>
</reference>
<dbReference type="EMBL" id="JAFBER010000001">
    <property type="protein sequence ID" value="MBM7644050.1"/>
    <property type="molecule type" value="Genomic_DNA"/>
</dbReference>
<feature type="region of interest" description="Disordered" evidence="1">
    <location>
        <begin position="203"/>
        <end position="289"/>
    </location>
</feature>
<accession>A0ABS2PWG5</accession>
<evidence type="ECO:0000256" key="1">
    <source>
        <dbReference type="SAM" id="MobiDB-lite"/>
    </source>
</evidence>
<gene>
    <name evidence="2" type="ORF">JOD45_000241</name>
</gene>
<protein>
    <submittedName>
        <fullName evidence="2">Uncharacterized protein</fullName>
    </submittedName>
</protein>
<keyword evidence="3" id="KW-1185">Reference proteome</keyword>
<proteinExistence type="predicted"/>
<sequence length="289" mass="32982">MIPLNINGQIRRYSDRNINKIAAILPYWGLFLNEQNQLAPLFPDKAIRIQTENRSLFQSAKEYIKHTGLSLIHKQGQSIDCDIKCQSDEQRQLSIETANTTYHLKPLADQPTSVSRLIHKQVLLPIKSRPFTILINNNNIQQSAEWIAYILLQLANSQSFPSISHISMSDYQTFVNDILYPVNPKLAKRQMLEAFLPSLPLKPGSIIQPDNEPLSKDDADAEEPADDSGGSMKNLANKAKKEIESHTIQPFKPKLNQENLMHEPEPINPFKKKHDQKPKQINPFKNKHP</sequence>
<name>A0ABS2PWG5_9BACL</name>
<dbReference type="RefSeq" id="WP_205002015.1">
    <property type="nucleotide sequence ID" value="NZ_JAFBER010000001.1"/>
</dbReference>
<organism evidence="2 3">
    <name type="scientific">Scopulibacillus daqui</name>
    <dbReference type="NCBI Taxonomy" id="1469162"/>
    <lineage>
        <taxon>Bacteria</taxon>
        <taxon>Bacillati</taxon>
        <taxon>Bacillota</taxon>
        <taxon>Bacilli</taxon>
        <taxon>Bacillales</taxon>
        <taxon>Sporolactobacillaceae</taxon>
        <taxon>Scopulibacillus</taxon>
    </lineage>
</organism>
<evidence type="ECO:0000313" key="2">
    <source>
        <dbReference type="EMBL" id="MBM7644050.1"/>
    </source>
</evidence>